<keyword evidence="1" id="KW-0812">Transmembrane</keyword>
<evidence type="ECO:0000256" key="1">
    <source>
        <dbReference type="SAM" id="Phobius"/>
    </source>
</evidence>
<proteinExistence type="predicted"/>
<sequence>MRSCVVDCCSLLKFSDLLHSGFNNRFPFVDFRGSLHFCLISVFLGGNIWTCCVHMTLGCFVLCVAYVLVTLTCQFAFFSINFFIGFYGTFYGTFYLIMMLEMVILGTYRVQPFG</sequence>
<name>A0A8D8SDE2_9HEMI</name>
<accession>A0A8D8SDE2</accession>
<reference evidence="2" key="1">
    <citation type="submission" date="2021-05" db="EMBL/GenBank/DDBJ databases">
        <authorList>
            <person name="Alioto T."/>
            <person name="Alioto T."/>
            <person name="Gomez Garrido J."/>
        </authorList>
    </citation>
    <scope>NUCLEOTIDE SEQUENCE</scope>
</reference>
<dbReference type="EMBL" id="HBUF01211826">
    <property type="protein sequence ID" value="CAG6665797.1"/>
    <property type="molecule type" value="Transcribed_RNA"/>
</dbReference>
<keyword evidence="1" id="KW-0472">Membrane</keyword>
<feature type="transmembrane region" description="Helical" evidence="1">
    <location>
        <begin position="90"/>
        <end position="108"/>
    </location>
</feature>
<keyword evidence="1" id="KW-1133">Transmembrane helix</keyword>
<organism evidence="2">
    <name type="scientific">Cacopsylla melanoneura</name>
    <dbReference type="NCBI Taxonomy" id="428564"/>
    <lineage>
        <taxon>Eukaryota</taxon>
        <taxon>Metazoa</taxon>
        <taxon>Ecdysozoa</taxon>
        <taxon>Arthropoda</taxon>
        <taxon>Hexapoda</taxon>
        <taxon>Insecta</taxon>
        <taxon>Pterygota</taxon>
        <taxon>Neoptera</taxon>
        <taxon>Paraneoptera</taxon>
        <taxon>Hemiptera</taxon>
        <taxon>Sternorrhyncha</taxon>
        <taxon>Psylloidea</taxon>
        <taxon>Psyllidae</taxon>
        <taxon>Psyllinae</taxon>
        <taxon>Cacopsylla</taxon>
    </lineage>
</organism>
<feature type="transmembrane region" description="Helical" evidence="1">
    <location>
        <begin position="59"/>
        <end position="84"/>
    </location>
</feature>
<evidence type="ECO:0000313" key="2">
    <source>
        <dbReference type="EMBL" id="CAG6665797.1"/>
    </source>
</evidence>
<dbReference type="AlphaFoldDB" id="A0A8D8SDE2"/>
<protein>
    <submittedName>
        <fullName evidence="2">Uncharacterized protein</fullName>
    </submittedName>
</protein>